<name>A0A0C3L997_9AGAM</name>
<dbReference type="Proteomes" id="UP000054248">
    <property type="component" value="Unassembled WGS sequence"/>
</dbReference>
<evidence type="ECO:0000256" key="4">
    <source>
        <dbReference type="ARBA" id="ARBA00022502"/>
    </source>
</evidence>
<dbReference type="Pfam" id="PF06728">
    <property type="entry name" value="PIG-U"/>
    <property type="match status" value="1"/>
</dbReference>
<feature type="non-terminal residue" evidence="10">
    <location>
        <position position="1"/>
    </location>
</feature>
<gene>
    <name evidence="10" type="ORF">M407DRAFT_163011</name>
</gene>
<feature type="transmembrane region" description="Helical" evidence="9">
    <location>
        <begin position="61"/>
        <end position="80"/>
    </location>
</feature>
<dbReference type="EMBL" id="KN823316">
    <property type="protein sequence ID" value="KIO18062.1"/>
    <property type="molecule type" value="Genomic_DNA"/>
</dbReference>
<evidence type="ECO:0000256" key="9">
    <source>
        <dbReference type="SAM" id="Phobius"/>
    </source>
</evidence>
<comment type="similarity">
    <text evidence="3">Belongs to the PIGU family.</text>
</comment>
<keyword evidence="11" id="KW-1185">Reference proteome</keyword>
<evidence type="ECO:0008006" key="12">
    <source>
        <dbReference type="Google" id="ProtNLM"/>
    </source>
</evidence>
<dbReference type="AlphaFoldDB" id="A0A0C3L997"/>
<proteinExistence type="inferred from homology"/>
<evidence type="ECO:0000256" key="8">
    <source>
        <dbReference type="ARBA" id="ARBA00023136"/>
    </source>
</evidence>
<keyword evidence="4" id="KW-0337">GPI-anchor biosynthesis</keyword>
<keyword evidence="5 9" id="KW-0812">Transmembrane</keyword>
<keyword evidence="8 9" id="KW-0472">Membrane</keyword>
<feature type="transmembrane region" description="Helical" evidence="9">
    <location>
        <begin position="144"/>
        <end position="170"/>
    </location>
</feature>
<dbReference type="UniPathway" id="UPA00196"/>
<evidence type="ECO:0000313" key="11">
    <source>
        <dbReference type="Proteomes" id="UP000054248"/>
    </source>
</evidence>
<dbReference type="InterPro" id="IPR009600">
    <property type="entry name" value="PIG-U"/>
</dbReference>
<evidence type="ECO:0000256" key="1">
    <source>
        <dbReference type="ARBA" id="ARBA00004477"/>
    </source>
</evidence>
<comment type="pathway">
    <text evidence="2">Glycolipid biosynthesis; glycosylphosphatidylinositol-anchor biosynthesis.</text>
</comment>
<dbReference type="HOGENOM" id="CLU_030193_0_0_1"/>
<feature type="transmembrane region" description="Helical" evidence="9">
    <location>
        <begin position="353"/>
        <end position="375"/>
    </location>
</feature>
<feature type="transmembrane region" description="Helical" evidence="9">
    <location>
        <begin position="324"/>
        <end position="341"/>
    </location>
</feature>
<dbReference type="STRING" id="1051891.A0A0C3L997"/>
<keyword evidence="7 9" id="KW-1133">Transmembrane helix</keyword>
<feature type="transmembrane region" description="Helical" evidence="9">
    <location>
        <begin position="278"/>
        <end position="294"/>
    </location>
</feature>
<reference evidence="10 11" key="1">
    <citation type="submission" date="2014-04" db="EMBL/GenBank/DDBJ databases">
        <authorList>
            <consortium name="DOE Joint Genome Institute"/>
            <person name="Kuo A."/>
            <person name="Girlanda M."/>
            <person name="Perotto S."/>
            <person name="Kohler A."/>
            <person name="Nagy L.G."/>
            <person name="Floudas D."/>
            <person name="Copeland A."/>
            <person name="Barry K.W."/>
            <person name="Cichocki N."/>
            <person name="Veneault-Fourrey C."/>
            <person name="LaButti K."/>
            <person name="Lindquist E.A."/>
            <person name="Lipzen A."/>
            <person name="Lundell T."/>
            <person name="Morin E."/>
            <person name="Murat C."/>
            <person name="Sun H."/>
            <person name="Tunlid A."/>
            <person name="Henrissat B."/>
            <person name="Grigoriev I.V."/>
            <person name="Hibbett D.S."/>
            <person name="Martin F."/>
            <person name="Nordberg H.P."/>
            <person name="Cantor M.N."/>
            <person name="Hua S.X."/>
        </authorList>
    </citation>
    <scope>NUCLEOTIDE SEQUENCE [LARGE SCALE GENOMIC DNA]</scope>
    <source>
        <strain evidence="10 11">MUT 4182</strain>
    </source>
</reference>
<evidence type="ECO:0000256" key="6">
    <source>
        <dbReference type="ARBA" id="ARBA00022824"/>
    </source>
</evidence>
<dbReference type="GO" id="GO:0042765">
    <property type="term" value="C:GPI-anchor transamidase complex"/>
    <property type="evidence" value="ECO:0007669"/>
    <property type="project" value="InterPro"/>
</dbReference>
<evidence type="ECO:0000256" key="3">
    <source>
        <dbReference type="ARBA" id="ARBA00010026"/>
    </source>
</evidence>
<comment type="subcellular location">
    <subcellularLocation>
        <location evidence="1">Endoplasmic reticulum membrane</location>
        <topology evidence="1">Multi-pass membrane protein</topology>
    </subcellularLocation>
</comment>
<dbReference type="PANTHER" id="PTHR13121">
    <property type="entry name" value="GPI TRANSAMIDASE COMPONENT PIG-U"/>
    <property type="match status" value="1"/>
</dbReference>
<dbReference type="OrthoDB" id="549017at2759"/>
<accession>A0A0C3L997</accession>
<sequence>LTPLPSILRDDHQLASPLTSFSRLKEGIYLSRAGFNPYDGGLVRHSPLLLSAFSTYLPSSALPSALLWTLIDGLGAWCLVKIYRARASASRTPVNPKWEQLIGLLYLLNPYLFLPNLARSTASLENAVALAAIMLAAEKRASAALLLLAILTHISLHGILLLAPVVLLLLHSTGPASSLGQTNEYPASRSGLKLLAQYVGYMALLAGISTMVCGDWKWVERTWGAFLLLPDLTPNPGLWWYFFTEMFDHFRPFFLVAFSMHPLTYLIPVCTKFKHDPLYAAFLIQGVVATFKPYPTLADPGLFIVMFSLFPEVFPYLRHPIVTILLHMHAALLLPLFHSLWLSQGTGNANFYYATTLVFGLAMAATVMDAVWAGLRIGFGGKPSGWEMVQT</sequence>
<dbReference type="GO" id="GO:0006506">
    <property type="term" value="P:GPI anchor biosynthetic process"/>
    <property type="evidence" value="ECO:0007669"/>
    <property type="project" value="UniProtKB-UniPathway"/>
</dbReference>
<evidence type="ECO:0000256" key="7">
    <source>
        <dbReference type="ARBA" id="ARBA00022989"/>
    </source>
</evidence>
<protein>
    <recommendedName>
        <fullName evidence="12">PIG-U-domain-containing protein</fullName>
    </recommendedName>
</protein>
<feature type="transmembrane region" description="Helical" evidence="9">
    <location>
        <begin position="198"/>
        <end position="218"/>
    </location>
</feature>
<evidence type="ECO:0000313" key="10">
    <source>
        <dbReference type="EMBL" id="KIO18062.1"/>
    </source>
</evidence>
<dbReference type="GO" id="GO:0016255">
    <property type="term" value="P:attachment of GPI anchor to protein"/>
    <property type="evidence" value="ECO:0007669"/>
    <property type="project" value="InterPro"/>
</dbReference>
<dbReference type="PANTHER" id="PTHR13121:SF0">
    <property type="entry name" value="PHOSPHATIDYLINOSITOL GLYCAN ANCHOR BIOSYNTHESIS CLASS U PROTEIN"/>
    <property type="match status" value="1"/>
</dbReference>
<keyword evidence="6" id="KW-0256">Endoplasmic reticulum</keyword>
<evidence type="ECO:0000256" key="2">
    <source>
        <dbReference type="ARBA" id="ARBA00004687"/>
    </source>
</evidence>
<evidence type="ECO:0000256" key="5">
    <source>
        <dbReference type="ARBA" id="ARBA00022692"/>
    </source>
</evidence>
<reference evidence="11" key="2">
    <citation type="submission" date="2015-01" db="EMBL/GenBank/DDBJ databases">
        <title>Evolutionary Origins and Diversification of the Mycorrhizal Mutualists.</title>
        <authorList>
            <consortium name="DOE Joint Genome Institute"/>
            <consortium name="Mycorrhizal Genomics Consortium"/>
            <person name="Kohler A."/>
            <person name="Kuo A."/>
            <person name="Nagy L.G."/>
            <person name="Floudas D."/>
            <person name="Copeland A."/>
            <person name="Barry K.W."/>
            <person name="Cichocki N."/>
            <person name="Veneault-Fourrey C."/>
            <person name="LaButti K."/>
            <person name="Lindquist E.A."/>
            <person name="Lipzen A."/>
            <person name="Lundell T."/>
            <person name="Morin E."/>
            <person name="Murat C."/>
            <person name="Riley R."/>
            <person name="Ohm R."/>
            <person name="Sun H."/>
            <person name="Tunlid A."/>
            <person name="Henrissat B."/>
            <person name="Grigoriev I.V."/>
            <person name="Hibbett D.S."/>
            <person name="Martin F."/>
        </authorList>
    </citation>
    <scope>NUCLEOTIDE SEQUENCE [LARGE SCALE GENOMIC DNA]</scope>
    <source>
        <strain evidence="11">MUT 4182</strain>
    </source>
</reference>
<organism evidence="10 11">
    <name type="scientific">Tulasnella calospora MUT 4182</name>
    <dbReference type="NCBI Taxonomy" id="1051891"/>
    <lineage>
        <taxon>Eukaryota</taxon>
        <taxon>Fungi</taxon>
        <taxon>Dikarya</taxon>
        <taxon>Basidiomycota</taxon>
        <taxon>Agaricomycotina</taxon>
        <taxon>Agaricomycetes</taxon>
        <taxon>Cantharellales</taxon>
        <taxon>Tulasnellaceae</taxon>
        <taxon>Tulasnella</taxon>
    </lineage>
</organism>